<proteinExistence type="predicted"/>
<accession>A0ABS9VJ36</accession>
<keyword evidence="1" id="KW-0812">Transmembrane</keyword>
<dbReference type="InterPro" id="IPR012495">
    <property type="entry name" value="TadE-like_dom"/>
</dbReference>
<evidence type="ECO:0000313" key="4">
    <source>
        <dbReference type="Proteomes" id="UP001203058"/>
    </source>
</evidence>
<organism evidence="3 4">
    <name type="scientific">Sphingomonas telluris</name>
    <dbReference type="NCBI Taxonomy" id="2907998"/>
    <lineage>
        <taxon>Bacteria</taxon>
        <taxon>Pseudomonadati</taxon>
        <taxon>Pseudomonadota</taxon>
        <taxon>Alphaproteobacteria</taxon>
        <taxon>Sphingomonadales</taxon>
        <taxon>Sphingomonadaceae</taxon>
        <taxon>Sphingomonas</taxon>
    </lineage>
</organism>
<dbReference type="EMBL" id="JAKZHW010000001">
    <property type="protein sequence ID" value="MCH8614998.1"/>
    <property type="molecule type" value="Genomic_DNA"/>
</dbReference>
<dbReference type="Proteomes" id="UP001203058">
    <property type="component" value="Unassembled WGS sequence"/>
</dbReference>
<reference evidence="3 4" key="1">
    <citation type="submission" date="2022-03" db="EMBL/GenBank/DDBJ databases">
        <authorList>
            <person name="Jo J.-H."/>
            <person name="Im W.-T."/>
        </authorList>
    </citation>
    <scope>NUCLEOTIDE SEQUENCE [LARGE SCALE GENOMIC DNA]</scope>
    <source>
        <strain evidence="3 4">SM33</strain>
    </source>
</reference>
<keyword evidence="1" id="KW-1133">Transmembrane helix</keyword>
<evidence type="ECO:0000259" key="2">
    <source>
        <dbReference type="Pfam" id="PF07811"/>
    </source>
</evidence>
<keyword evidence="1" id="KW-0472">Membrane</keyword>
<dbReference type="Pfam" id="PF07811">
    <property type="entry name" value="TadE"/>
    <property type="match status" value="1"/>
</dbReference>
<comment type="caution">
    <text evidence="3">The sequence shown here is derived from an EMBL/GenBank/DDBJ whole genome shotgun (WGS) entry which is preliminary data.</text>
</comment>
<feature type="transmembrane region" description="Helical" evidence="1">
    <location>
        <begin position="12"/>
        <end position="34"/>
    </location>
</feature>
<dbReference type="RefSeq" id="WP_241445660.1">
    <property type="nucleotide sequence ID" value="NZ_JAKZHW010000001.1"/>
</dbReference>
<gene>
    <name evidence="3" type="ORF">LZ016_02610</name>
</gene>
<keyword evidence="4" id="KW-1185">Reference proteome</keyword>
<evidence type="ECO:0000256" key="1">
    <source>
        <dbReference type="SAM" id="Phobius"/>
    </source>
</evidence>
<protein>
    <submittedName>
        <fullName evidence="3">Pilus assembly protein</fullName>
    </submittedName>
</protein>
<sequence length="154" mass="16849">MTWLSALRRDKRGAAVIELGMAAPVLAVLMIGMVDLSRGYSAKLQLTQAAQRSIEKVMQGTQNTTVYQALTTEAATAAGVPTTDVTVDWWLECNGTRQTNYNTNCPNGNTYARYLTVEVRKKYTPMFKTRYAGFAGGNSDGSWTLKGKAGIRVQ</sequence>
<feature type="domain" description="TadE-like" evidence="2">
    <location>
        <begin position="13"/>
        <end position="52"/>
    </location>
</feature>
<name>A0ABS9VJ36_9SPHN</name>
<evidence type="ECO:0000313" key="3">
    <source>
        <dbReference type="EMBL" id="MCH8614998.1"/>
    </source>
</evidence>